<evidence type="ECO:0000256" key="2">
    <source>
        <dbReference type="ARBA" id="ARBA00023125"/>
    </source>
</evidence>
<dbReference type="Pfam" id="PF16925">
    <property type="entry name" value="TetR_C_13"/>
    <property type="match status" value="1"/>
</dbReference>
<dbReference type="InterPro" id="IPR036271">
    <property type="entry name" value="Tet_transcr_reg_TetR-rel_C_sf"/>
</dbReference>
<dbReference type="Gene3D" id="1.10.10.60">
    <property type="entry name" value="Homeodomain-like"/>
    <property type="match status" value="1"/>
</dbReference>
<keyword evidence="7" id="KW-1185">Reference proteome</keyword>
<name>A0A254TCE3_9BURK</name>
<organism evidence="6 7">
    <name type="scientific">Noviherbaspirillum denitrificans</name>
    <dbReference type="NCBI Taxonomy" id="1968433"/>
    <lineage>
        <taxon>Bacteria</taxon>
        <taxon>Pseudomonadati</taxon>
        <taxon>Pseudomonadota</taxon>
        <taxon>Betaproteobacteria</taxon>
        <taxon>Burkholderiales</taxon>
        <taxon>Oxalobacteraceae</taxon>
        <taxon>Noviherbaspirillum</taxon>
    </lineage>
</organism>
<evidence type="ECO:0000256" key="1">
    <source>
        <dbReference type="ARBA" id="ARBA00023015"/>
    </source>
</evidence>
<comment type="caution">
    <text evidence="6">The sequence shown here is derived from an EMBL/GenBank/DDBJ whole genome shotgun (WGS) entry which is preliminary data.</text>
</comment>
<accession>A0A254TCE3</accession>
<reference evidence="6 7" key="1">
    <citation type="submission" date="2016-02" db="EMBL/GenBank/DDBJ databases">
        <authorList>
            <person name="Wen L."/>
            <person name="He K."/>
            <person name="Yang H."/>
        </authorList>
    </citation>
    <scope>NUCLEOTIDE SEQUENCE [LARGE SCALE GENOMIC DNA]</scope>
    <source>
        <strain evidence="6 7">TSA40</strain>
    </source>
</reference>
<dbReference type="PROSITE" id="PS50977">
    <property type="entry name" value="HTH_TETR_2"/>
    <property type="match status" value="1"/>
</dbReference>
<evidence type="ECO:0000256" key="3">
    <source>
        <dbReference type="ARBA" id="ARBA00023163"/>
    </source>
</evidence>
<evidence type="ECO:0000256" key="4">
    <source>
        <dbReference type="PROSITE-ProRule" id="PRU00335"/>
    </source>
</evidence>
<proteinExistence type="predicted"/>
<protein>
    <recommendedName>
        <fullName evidence="5">HTH tetR-type domain-containing protein</fullName>
    </recommendedName>
</protein>
<feature type="domain" description="HTH tetR-type" evidence="5">
    <location>
        <begin position="5"/>
        <end position="65"/>
    </location>
</feature>
<dbReference type="PANTHER" id="PTHR47506">
    <property type="entry name" value="TRANSCRIPTIONAL REGULATORY PROTEIN"/>
    <property type="match status" value="1"/>
</dbReference>
<keyword evidence="1" id="KW-0805">Transcription regulation</keyword>
<dbReference type="RefSeq" id="WP_088707188.1">
    <property type="nucleotide sequence ID" value="NZ_LSTO01000001.1"/>
</dbReference>
<dbReference type="EMBL" id="LSTO01000001">
    <property type="protein sequence ID" value="OWW20304.1"/>
    <property type="molecule type" value="Genomic_DNA"/>
</dbReference>
<evidence type="ECO:0000313" key="6">
    <source>
        <dbReference type="EMBL" id="OWW20304.1"/>
    </source>
</evidence>
<dbReference type="SUPFAM" id="SSF46689">
    <property type="entry name" value="Homeodomain-like"/>
    <property type="match status" value="1"/>
</dbReference>
<feature type="DNA-binding region" description="H-T-H motif" evidence="4">
    <location>
        <begin position="28"/>
        <end position="47"/>
    </location>
</feature>
<dbReference type="Proteomes" id="UP000197535">
    <property type="component" value="Unassembled WGS sequence"/>
</dbReference>
<dbReference type="InterPro" id="IPR009057">
    <property type="entry name" value="Homeodomain-like_sf"/>
</dbReference>
<evidence type="ECO:0000259" key="5">
    <source>
        <dbReference type="PROSITE" id="PS50977"/>
    </source>
</evidence>
<dbReference type="SUPFAM" id="SSF48498">
    <property type="entry name" value="Tetracyclin repressor-like, C-terminal domain"/>
    <property type="match status" value="1"/>
</dbReference>
<dbReference type="InterPro" id="IPR011075">
    <property type="entry name" value="TetR_C"/>
</dbReference>
<keyword evidence="2 4" id="KW-0238">DNA-binding</keyword>
<dbReference type="InterPro" id="IPR001647">
    <property type="entry name" value="HTH_TetR"/>
</dbReference>
<gene>
    <name evidence="6" type="ORF">AYR66_13180</name>
</gene>
<evidence type="ECO:0000313" key="7">
    <source>
        <dbReference type="Proteomes" id="UP000197535"/>
    </source>
</evidence>
<dbReference type="Pfam" id="PF00440">
    <property type="entry name" value="TetR_N"/>
    <property type="match status" value="1"/>
</dbReference>
<keyword evidence="3" id="KW-0804">Transcription</keyword>
<dbReference type="Gene3D" id="1.10.357.10">
    <property type="entry name" value="Tetracycline Repressor, domain 2"/>
    <property type="match status" value="1"/>
</dbReference>
<dbReference type="OrthoDB" id="326421at2"/>
<sequence length="238" mass="27075">MRKAQLTRENILRQAYEIASREGLEALSFGVLADRLNMSKSGVYAHFGSIELLRASVLRFYRERFEREILEPARLVPDGLHRLHAIFFHCIQHISTHAKGGMFYSCCAAEYDDRGGPVRDELVSCISQFRAALLETLQSAVQLGQLKADSDPCQLVFEIYALLLLLQHDKRLLTLPDAFLRVHLSFSRIIQNQACDANFKANADAFPRFAFWQNQAKSTYRSRTKWEACCAPLLTSSS</sequence>
<dbReference type="PANTHER" id="PTHR47506:SF6">
    <property type="entry name" value="HTH-TYPE TRANSCRIPTIONAL REPRESSOR NEMR"/>
    <property type="match status" value="1"/>
</dbReference>
<dbReference type="AlphaFoldDB" id="A0A254TCE3"/>
<dbReference type="GO" id="GO:0003677">
    <property type="term" value="F:DNA binding"/>
    <property type="evidence" value="ECO:0007669"/>
    <property type="project" value="UniProtKB-UniRule"/>
</dbReference>